<protein>
    <submittedName>
        <fullName evidence="1">Uncharacterized protein</fullName>
    </submittedName>
</protein>
<dbReference type="Proteomes" id="UP001054837">
    <property type="component" value="Unassembled WGS sequence"/>
</dbReference>
<proteinExistence type="predicted"/>
<comment type="caution">
    <text evidence="1">The sequence shown here is derived from an EMBL/GenBank/DDBJ whole genome shotgun (WGS) entry which is preliminary data.</text>
</comment>
<name>A0AAV4SDB3_9ARAC</name>
<organism evidence="1 2">
    <name type="scientific">Caerostris darwini</name>
    <dbReference type="NCBI Taxonomy" id="1538125"/>
    <lineage>
        <taxon>Eukaryota</taxon>
        <taxon>Metazoa</taxon>
        <taxon>Ecdysozoa</taxon>
        <taxon>Arthropoda</taxon>
        <taxon>Chelicerata</taxon>
        <taxon>Arachnida</taxon>
        <taxon>Araneae</taxon>
        <taxon>Araneomorphae</taxon>
        <taxon>Entelegynae</taxon>
        <taxon>Araneoidea</taxon>
        <taxon>Araneidae</taxon>
        <taxon>Caerostris</taxon>
    </lineage>
</organism>
<sequence>MFGISVLNKFLSRNYGCISIYSKFGVNKNFYNGQVEAIYRLLRESDKMLAVSSITPQQKESYYKMRFIHSLHDIEERVFIALKSCGYIDCKLVALNNLDQIKDLDLKTNDVAVRRAVEEEFGFEIPIIKC</sequence>
<dbReference type="EMBL" id="BPLQ01007770">
    <property type="protein sequence ID" value="GIY32293.1"/>
    <property type="molecule type" value="Genomic_DNA"/>
</dbReference>
<evidence type="ECO:0000313" key="1">
    <source>
        <dbReference type="EMBL" id="GIY32293.1"/>
    </source>
</evidence>
<keyword evidence="2" id="KW-1185">Reference proteome</keyword>
<reference evidence="1 2" key="1">
    <citation type="submission" date="2021-06" db="EMBL/GenBank/DDBJ databases">
        <title>Caerostris darwini draft genome.</title>
        <authorList>
            <person name="Kono N."/>
            <person name="Arakawa K."/>
        </authorList>
    </citation>
    <scope>NUCLEOTIDE SEQUENCE [LARGE SCALE GENOMIC DNA]</scope>
</reference>
<evidence type="ECO:0000313" key="2">
    <source>
        <dbReference type="Proteomes" id="UP001054837"/>
    </source>
</evidence>
<gene>
    <name evidence="1" type="ORF">CDAR_619591</name>
</gene>
<dbReference type="AlphaFoldDB" id="A0AAV4SDB3"/>
<accession>A0AAV4SDB3</accession>